<dbReference type="AlphaFoldDB" id="A0A1Y2FF31"/>
<dbReference type="GO" id="GO:0006417">
    <property type="term" value="P:regulation of translation"/>
    <property type="evidence" value="ECO:0007669"/>
    <property type="project" value="UniProtKB-KW"/>
</dbReference>
<feature type="region of interest" description="Disordered" evidence="7">
    <location>
        <begin position="1"/>
        <end position="29"/>
    </location>
</feature>
<gene>
    <name evidence="8" type="ORF">BCR37DRAFT_44058</name>
</gene>
<keyword evidence="3" id="KW-0810">Translation regulation</keyword>
<keyword evidence="4" id="KW-0805">Transcription regulation</keyword>
<evidence type="ECO:0000313" key="8">
    <source>
        <dbReference type="EMBL" id="ORY81435.1"/>
    </source>
</evidence>
<keyword evidence="5" id="KW-0804">Transcription</keyword>
<dbReference type="PANTHER" id="PTHR28290">
    <property type="entry name" value="ENHANCER OF TRANSLATION TERMINATION 1"/>
    <property type="match status" value="1"/>
</dbReference>
<dbReference type="OrthoDB" id="5598057at2759"/>
<dbReference type="PANTHER" id="PTHR28290:SF1">
    <property type="entry name" value="ENHANCER OF TRANSLATION TERMINATION 1"/>
    <property type="match status" value="1"/>
</dbReference>
<sequence length="355" mass="38961">MADERKRPAGLAAAKRAKKPKLPTTETTTTTLDASEATVGLPADLAEDDHIGECIALYKTAVLAGSNRGPSLLGVSAASWLPLVRGTIHEADRLLRNEDAAKLVYTKAFFMAYASALLDLSDTVDDLSAKEGETSQDYVRAAQGLVERGLEVEQGEDDELKVLQARIQAMQVYERARILNTDANTSQEPREIIGRVAQILLDKEASVKFDVAKYEETAIPDILTRLCKALSSELLFLLETNDDLGNQNHARAEGQLANECIDKIQKVYEDALIARPDNLDAAFGVATCNELRQYCKDLLAETVDDEADRQFWQAQLETLQKLQQSATETIKNSESVVDQISQAIDVASDMLNSDE</sequence>
<reference evidence="8 9" key="1">
    <citation type="submission" date="2016-07" db="EMBL/GenBank/DDBJ databases">
        <title>Pervasive Adenine N6-methylation of Active Genes in Fungi.</title>
        <authorList>
            <consortium name="DOE Joint Genome Institute"/>
            <person name="Mondo S.J."/>
            <person name="Dannebaum R.O."/>
            <person name="Kuo R.C."/>
            <person name="Labutti K."/>
            <person name="Haridas S."/>
            <person name="Kuo A."/>
            <person name="Salamov A."/>
            <person name="Ahrendt S.R."/>
            <person name="Lipzen A."/>
            <person name="Sullivan W."/>
            <person name="Andreopoulos W.B."/>
            <person name="Clum A."/>
            <person name="Lindquist E."/>
            <person name="Daum C."/>
            <person name="Ramamoorthy G.K."/>
            <person name="Gryganskyi A."/>
            <person name="Culley D."/>
            <person name="Magnuson J.K."/>
            <person name="James T.Y."/>
            <person name="O'Malley M.A."/>
            <person name="Stajich J.E."/>
            <person name="Spatafora J.W."/>
            <person name="Visel A."/>
            <person name="Grigoriev I.V."/>
        </authorList>
    </citation>
    <scope>NUCLEOTIDE SEQUENCE [LARGE SCALE GENOMIC DNA]</scope>
    <source>
        <strain evidence="8 9">12-1054</strain>
    </source>
</reference>
<dbReference type="EMBL" id="MCFI01000011">
    <property type="protein sequence ID" value="ORY81435.1"/>
    <property type="molecule type" value="Genomic_DNA"/>
</dbReference>
<dbReference type="GeneID" id="63788900"/>
<evidence type="ECO:0000256" key="1">
    <source>
        <dbReference type="ARBA" id="ARBA00004123"/>
    </source>
</evidence>
<dbReference type="Proteomes" id="UP000193685">
    <property type="component" value="Unassembled WGS sequence"/>
</dbReference>
<proteinExistence type="inferred from homology"/>
<evidence type="ECO:0000256" key="3">
    <source>
        <dbReference type="ARBA" id="ARBA00022845"/>
    </source>
</evidence>
<comment type="caution">
    <text evidence="8">The sequence shown here is derived from an EMBL/GenBank/DDBJ whole genome shotgun (WGS) entry which is preliminary data.</text>
</comment>
<dbReference type="GO" id="GO:0005634">
    <property type="term" value="C:nucleus"/>
    <property type="evidence" value="ECO:0007669"/>
    <property type="project" value="UniProtKB-SubCell"/>
</dbReference>
<comment type="subcellular location">
    <subcellularLocation>
        <location evidence="1">Nucleus</location>
    </subcellularLocation>
</comment>
<protein>
    <submittedName>
        <fullName evidence="8">Nuclear pore complex subunit Nro1-domain-containing protein</fullName>
    </submittedName>
</protein>
<evidence type="ECO:0000256" key="5">
    <source>
        <dbReference type="ARBA" id="ARBA00023163"/>
    </source>
</evidence>
<comment type="similarity">
    <text evidence="2">Belongs to the ETT1 family.</text>
</comment>
<dbReference type="STRING" id="56484.A0A1Y2FF31"/>
<name>A0A1Y2FF31_PROLT</name>
<accession>A0A1Y2FF31</accession>
<evidence type="ECO:0000256" key="6">
    <source>
        <dbReference type="ARBA" id="ARBA00023242"/>
    </source>
</evidence>
<dbReference type="InterPro" id="IPR024318">
    <property type="entry name" value="Nro1/ETT1"/>
</dbReference>
<organism evidence="8 9">
    <name type="scientific">Protomyces lactucae-debilis</name>
    <dbReference type="NCBI Taxonomy" id="2754530"/>
    <lineage>
        <taxon>Eukaryota</taxon>
        <taxon>Fungi</taxon>
        <taxon>Dikarya</taxon>
        <taxon>Ascomycota</taxon>
        <taxon>Taphrinomycotina</taxon>
        <taxon>Taphrinomycetes</taxon>
        <taxon>Taphrinales</taxon>
        <taxon>Protomycetaceae</taxon>
        <taxon>Protomyces</taxon>
    </lineage>
</organism>
<keyword evidence="6" id="KW-0539">Nucleus</keyword>
<evidence type="ECO:0000256" key="7">
    <source>
        <dbReference type="SAM" id="MobiDB-lite"/>
    </source>
</evidence>
<keyword evidence="9" id="KW-1185">Reference proteome</keyword>
<dbReference type="Pfam" id="PF12753">
    <property type="entry name" value="Nro1"/>
    <property type="match status" value="1"/>
</dbReference>
<evidence type="ECO:0000256" key="2">
    <source>
        <dbReference type="ARBA" id="ARBA00007273"/>
    </source>
</evidence>
<evidence type="ECO:0000313" key="9">
    <source>
        <dbReference type="Proteomes" id="UP000193685"/>
    </source>
</evidence>
<dbReference type="RefSeq" id="XP_040724811.1">
    <property type="nucleotide sequence ID" value="XM_040872301.1"/>
</dbReference>
<dbReference type="GO" id="GO:2000640">
    <property type="term" value="P:positive regulation of SREBP signaling pathway"/>
    <property type="evidence" value="ECO:0007669"/>
    <property type="project" value="TreeGrafter"/>
</dbReference>
<evidence type="ECO:0000256" key="4">
    <source>
        <dbReference type="ARBA" id="ARBA00023015"/>
    </source>
</evidence>